<dbReference type="RefSeq" id="WP_201919267.1">
    <property type="nucleotide sequence ID" value="NZ_BAABAX010000005.1"/>
</dbReference>
<gene>
    <name evidence="1" type="ORF">JJQ60_10100</name>
</gene>
<keyword evidence="2" id="KW-1185">Reference proteome</keyword>
<sequence>MALDTIVVDGDKVLFDPIYGPASVAVKPGKIKATGKTTVKSKKVAIKGDEGNVEVSGCTYTSPAFPIPGTGNLKIVTLGPDQVTKKTKSGNKPVLIRGSVFIARFEVKSPAKIIPPGSAPVSDPTPFYMGTGKLIPSNDKVKVT</sequence>
<dbReference type="Proteomes" id="UP000651057">
    <property type="component" value="Unassembled WGS sequence"/>
</dbReference>
<comment type="caution">
    <text evidence="1">The sequence shown here is derived from an EMBL/GenBank/DDBJ whole genome shotgun (WGS) entry which is preliminary data.</text>
</comment>
<dbReference type="EMBL" id="JAERQJ010000003">
    <property type="protein sequence ID" value="MBL0683869.1"/>
    <property type="molecule type" value="Genomic_DNA"/>
</dbReference>
<evidence type="ECO:0000313" key="1">
    <source>
        <dbReference type="EMBL" id="MBL0683869.1"/>
    </source>
</evidence>
<proteinExistence type="predicted"/>
<dbReference type="Pfam" id="PF19267">
    <property type="entry name" value="CIS_spike_tip"/>
    <property type="match status" value="1"/>
</dbReference>
<accession>A0A937A3U5</accession>
<evidence type="ECO:0000313" key="2">
    <source>
        <dbReference type="Proteomes" id="UP000651057"/>
    </source>
</evidence>
<reference evidence="1" key="1">
    <citation type="submission" date="2021-01" db="EMBL/GenBank/DDBJ databases">
        <authorList>
            <person name="Zhong Y.L."/>
        </authorList>
    </citation>
    <scope>NUCLEOTIDE SEQUENCE</scope>
    <source>
        <strain evidence="1">KCTC 23302</strain>
    </source>
</reference>
<name>A0A937A3U5_9FLAO</name>
<organism evidence="1 2">
    <name type="scientific">Aquimarina mytili</name>
    <dbReference type="NCBI Taxonomy" id="874423"/>
    <lineage>
        <taxon>Bacteria</taxon>
        <taxon>Pseudomonadati</taxon>
        <taxon>Bacteroidota</taxon>
        <taxon>Flavobacteriia</taxon>
        <taxon>Flavobacteriales</taxon>
        <taxon>Flavobacteriaceae</taxon>
        <taxon>Aquimarina</taxon>
    </lineage>
</organism>
<dbReference type="InterPro" id="IPR045362">
    <property type="entry name" value="CIS_spike_tip"/>
</dbReference>
<protein>
    <submittedName>
        <fullName evidence="1">Uncharacterized protein</fullName>
    </submittedName>
</protein>
<dbReference type="AlphaFoldDB" id="A0A937A3U5"/>